<comment type="similarity">
    <text evidence="4">Belongs to the PI3/PI4-kinase family.</text>
</comment>
<dbReference type="SMART" id="SM00143">
    <property type="entry name" value="PI3K_p85B"/>
    <property type="match status" value="1"/>
</dbReference>
<feature type="compositionally biased region" description="Basic residues" evidence="5">
    <location>
        <begin position="365"/>
        <end position="383"/>
    </location>
</feature>
<evidence type="ECO:0000259" key="6">
    <source>
        <dbReference type="PROSITE" id="PS51544"/>
    </source>
</evidence>
<dbReference type="PROSITE" id="PS51546">
    <property type="entry name" value="PI3K_RBD"/>
    <property type="match status" value="1"/>
</dbReference>
<proteinExistence type="inferred from homology"/>
<evidence type="ECO:0000313" key="9">
    <source>
        <dbReference type="Proteomes" id="UP001352852"/>
    </source>
</evidence>
<feature type="domain" description="PI3K-ABD" evidence="6">
    <location>
        <begin position="22"/>
        <end position="111"/>
    </location>
</feature>
<dbReference type="Gene3D" id="3.10.20.770">
    <property type="match status" value="1"/>
</dbReference>
<dbReference type="Pfam" id="PF21054">
    <property type="entry name" value="RUBC_PIKBD"/>
    <property type="match status" value="1"/>
</dbReference>
<dbReference type="EC" id="2.7.1.153" evidence="2"/>
<dbReference type="InterPro" id="IPR003113">
    <property type="entry name" value="PI3K_ABD"/>
</dbReference>
<feature type="region of interest" description="Disordered" evidence="5">
    <location>
        <begin position="313"/>
        <end position="349"/>
    </location>
</feature>
<feature type="compositionally biased region" description="Polar residues" evidence="5">
    <location>
        <begin position="623"/>
        <end position="638"/>
    </location>
</feature>
<comment type="pathway">
    <text evidence="1">Phospholipid metabolism; phosphatidylinositol phosphate biosynthesis.</text>
</comment>
<evidence type="ECO:0000259" key="7">
    <source>
        <dbReference type="PROSITE" id="PS51546"/>
    </source>
</evidence>
<organism evidence="8 9">
    <name type="scientific">Characodon lateralis</name>
    <dbReference type="NCBI Taxonomy" id="208331"/>
    <lineage>
        <taxon>Eukaryota</taxon>
        <taxon>Metazoa</taxon>
        <taxon>Chordata</taxon>
        <taxon>Craniata</taxon>
        <taxon>Vertebrata</taxon>
        <taxon>Euteleostomi</taxon>
        <taxon>Actinopterygii</taxon>
        <taxon>Neopterygii</taxon>
        <taxon>Teleostei</taxon>
        <taxon>Neoteleostei</taxon>
        <taxon>Acanthomorphata</taxon>
        <taxon>Ovalentaria</taxon>
        <taxon>Atherinomorphae</taxon>
        <taxon>Cyprinodontiformes</taxon>
        <taxon>Goodeidae</taxon>
        <taxon>Characodon</taxon>
    </lineage>
</organism>
<protein>
    <recommendedName>
        <fullName evidence="2">phosphatidylinositol-4,5-bisphosphate 3-kinase</fullName>
        <ecNumber evidence="2">2.7.1.153</ecNumber>
    </recommendedName>
</protein>
<dbReference type="InterPro" id="IPR029071">
    <property type="entry name" value="Ubiquitin-like_domsf"/>
</dbReference>
<gene>
    <name evidence="8" type="ORF">CHARACLAT_006800</name>
</gene>
<feature type="compositionally biased region" description="Polar residues" evidence="5">
    <location>
        <begin position="313"/>
        <end position="342"/>
    </location>
</feature>
<evidence type="ECO:0000256" key="3">
    <source>
        <dbReference type="ARBA" id="ARBA00023981"/>
    </source>
</evidence>
<dbReference type="Pfam" id="PF02192">
    <property type="entry name" value="PI3K_p85B"/>
    <property type="match status" value="1"/>
</dbReference>
<keyword evidence="9" id="KW-1185">Reference proteome</keyword>
<dbReference type="PROSITE" id="PS51544">
    <property type="entry name" value="PI3K_ABD"/>
    <property type="match status" value="1"/>
</dbReference>
<reference evidence="8 9" key="1">
    <citation type="submission" date="2021-06" db="EMBL/GenBank/DDBJ databases">
        <authorList>
            <person name="Palmer J.M."/>
        </authorList>
    </citation>
    <scope>NUCLEOTIDE SEQUENCE [LARGE SCALE GENOMIC DNA]</scope>
    <source>
        <strain evidence="8 9">CL_MEX2019</strain>
        <tissue evidence="8">Muscle</tissue>
    </source>
</reference>
<feature type="compositionally biased region" description="Basic and acidic residues" evidence="5">
    <location>
        <begin position="384"/>
        <end position="410"/>
    </location>
</feature>
<evidence type="ECO:0000313" key="8">
    <source>
        <dbReference type="EMBL" id="MED6289812.1"/>
    </source>
</evidence>
<dbReference type="SUPFAM" id="SSF54236">
    <property type="entry name" value="Ubiquitin-like"/>
    <property type="match status" value="1"/>
</dbReference>
<feature type="domain" description="PI3K-RBD" evidence="7">
    <location>
        <begin position="193"/>
        <end position="284"/>
    </location>
</feature>
<feature type="region of interest" description="Disordered" evidence="5">
    <location>
        <begin position="617"/>
        <end position="646"/>
    </location>
</feature>
<name>A0ABU7ERH3_9TELE</name>
<feature type="region of interest" description="Disordered" evidence="5">
    <location>
        <begin position="668"/>
        <end position="705"/>
    </location>
</feature>
<evidence type="ECO:0000256" key="5">
    <source>
        <dbReference type="SAM" id="MobiDB-lite"/>
    </source>
</evidence>
<feature type="compositionally biased region" description="Polar residues" evidence="5">
    <location>
        <begin position="694"/>
        <end position="705"/>
    </location>
</feature>
<feature type="region of interest" description="Disordered" evidence="5">
    <location>
        <begin position="519"/>
        <end position="561"/>
    </location>
</feature>
<dbReference type="Proteomes" id="UP001352852">
    <property type="component" value="Unassembled WGS sequence"/>
</dbReference>
<feature type="compositionally biased region" description="Low complexity" evidence="5">
    <location>
        <begin position="453"/>
        <end position="471"/>
    </location>
</feature>
<comment type="caution">
    <text evidence="8">The sequence shown here is derived from an EMBL/GenBank/DDBJ whole genome shotgun (WGS) entry which is preliminary data.</text>
</comment>
<sequence length="792" mass="89647">MPPAMTDLLDIWAAHSPLAGHAPDQITVDFLLPTGIYIQMDVPREATIQHIKLLLWKHAQNFPLFPSLGEMESHMFECVNQAAVHEELEDETRRLCDVRPFLPVLKLVTRNCGRAERLLDSKIGVLIGKGLHELDAINDQEVKDFRSKMFRLSEERMQRVQMMTCMEWLQACFSPQLEPAALTTITDGLNDRPADLKVFIHFDQSQDSTSLKVSSSCTPSELMEMAVKKWLITHAPEEEAWRGQYVLRVSQCLEFLCGDHPLIQYKLKEAYSKTVVIRKHFLSSIQMGSYNRLTSSPYRCGYVNWCLDSAESQTPPTGPTAGSEQTDAFPNQSLEPTNSGSIPSHLWSPQEISGEETNTAFNLLHPRKQLTRRKCTKISKTSRHNPENREKANVHHDDSNLTGHDRDSKRSPAAVPNQEEPSHFKDETFLLPRSSPVISRRTKPVSWQEKETSPSNSLSMDLSSASSGSSSFEQRECLTSTGKEDVKPQATFCHQPFQPRVEGKKLCVSTISKLNKILSSQDRANRTPQRSEKEHRGWSLNSCITPDRTGHSSTPDGKDRSCSDILDLPADIFKTSCELDKENAHFVVVDMMLEVLEGVKWTLSFDSMMDKHCSVCTKRQRSSEQPNLTHRQTGQTHKPGQGSNGYSPQLLSCKLRLLVDQTKPLQTDSHCAVSPEHIWGKDNEEPETDDSEPQTKSPSILSTDSGFEDCGVSTVLMPKDLIRKHSAEWLAQQLVLEFKRKWLPSHVLRQGRQSLRSSLQELHWGPAWKRPPCWNTAYLFSTDSSFSCLCWK</sequence>
<evidence type="ECO:0000256" key="2">
    <source>
        <dbReference type="ARBA" id="ARBA00012010"/>
    </source>
</evidence>
<evidence type="ECO:0000256" key="4">
    <source>
        <dbReference type="PROSITE-ProRule" id="PRU00877"/>
    </source>
</evidence>
<dbReference type="InterPro" id="IPR048569">
    <property type="entry name" value="RUBC_PIKBD"/>
</dbReference>
<dbReference type="EMBL" id="JAHUTJ010065937">
    <property type="protein sequence ID" value="MED6289812.1"/>
    <property type="molecule type" value="Genomic_DNA"/>
</dbReference>
<feature type="compositionally biased region" description="Basic and acidic residues" evidence="5">
    <location>
        <begin position="523"/>
        <end position="537"/>
    </location>
</feature>
<feature type="region of interest" description="Disordered" evidence="5">
    <location>
        <begin position="361"/>
        <end position="473"/>
    </location>
</feature>
<evidence type="ECO:0000256" key="1">
    <source>
        <dbReference type="ARBA" id="ARBA00004805"/>
    </source>
</evidence>
<dbReference type="InterPro" id="IPR000341">
    <property type="entry name" value="PI3K_Ras-bd_dom"/>
</dbReference>
<dbReference type="SMART" id="SM00144">
    <property type="entry name" value="PI3K_rbd"/>
    <property type="match status" value="1"/>
</dbReference>
<dbReference type="Pfam" id="PF00794">
    <property type="entry name" value="PI3K_rbd"/>
    <property type="match status" value="1"/>
</dbReference>
<comment type="catalytic activity">
    <reaction evidence="3">
        <text>a 1,2-diacyl-sn-glycero-3-phospho-(1D-myo-inositol-4,5-bisphosphate) + ATP = a 1,2-diacyl-sn-glycero-3-phospho-(1D-myo-inositol-3,4,5-trisphosphate) + ADP + H(+)</text>
        <dbReference type="Rhea" id="RHEA:21292"/>
        <dbReference type="ChEBI" id="CHEBI:15378"/>
        <dbReference type="ChEBI" id="CHEBI:30616"/>
        <dbReference type="ChEBI" id="CHEBI:57836"/>
        <dbReference type="ChEBI" id="CHEBI:58456"/>
        <dbReference type="ChEBI" id="CHEBI:456216"/>
        <dbReference type="EC" id="2.7.1.153"/>
    </reaction>
    <physiologicalReaction direction="left-to-right" evidence="3">
        <dbReference type="Rhea" id="RHEA:21293"/>
    </physiologicalReaction>
</comment>
<accession>A0ABU7ERH3</accession>